<keyword evidence="2" id="KW-0800">Toxin</keyword>
<dbReference type="Gene3D" id="3.30.160.60">
    <property type="entry name" value="Classic Zinc Finger"/>
    <property type="match status" value="1"/>
</dbReference>
<dbReference type="CDD" id="cd16598">
    <property type="entry name" value="RING-HC_TRIM26_C-IV"/>
    <property type="match status" value="1"/>
</dbReference>
<dbReference type="AlphaFoldDB" id="A0AA97JAL4"/>
<dbReference type="Gene3D" id="3.30.40.10">
    <property type="entry name" value="Zinc/RING finger domain, C3HC4 (zinc finger)"/>
    <property type="match status" value="1"/>
</dbReference>
<feature type="domain" description="B30.2/SPRY" evidence="10">
    <location>
        <begin position="312"/>
        <end position="509"/>
    </location>
</feature>
<keyword evidence="5" id="KW-0862">Zinc</keyword>
<dbReference type="InterPro" id="IPR003879">
    <property type="entry name" value="Butyrophylin_SPRY"/>
</dbReference>
<dbReference type="InterPro" id="IPR000315">
    <property type="entry name" value="Znf_B-box"/>
</dbReference>
<dbReference type="Pfam" id="PF13765">
    <property type="entry name" value="PRY"/>
    <property type="match status" value="1"/>
</dbReference>
<evidence type="ECO:0000256" key="3">
    <source>
        <dbReference type="ARBA" id="ARBA00022723"/>
    </source>
</evidence>
<dbReference type="PRINTS" id="PR01407">
    <property type="entry name" value="BUTYPHLNCDUF"/>
</dbReference>
<dbReference type="FunFam" id="2.60.120.920:FF:000004">
    <property type="entry name" value="Butyrophilin subfamily 1 member A1"/>
    <property type="match status" value="1"/>
</dbReference>
<sequence>MASTTPSTDMEEEVRCPICLEYLTDLVTLECGHNFCRACITDYCETWEKHGDLECPVCRFPIKKGDFRRNCQLANIVEKLKLLHIKPTKEPLCIKHKKELNLFCIEDGELVCVACERSPEHRAHVVLLLEEAVSEYKEKMKARLISLEKERKNLVAQKLAEEQGIRECLAQLELEKKKTRSAFMQMHNFLEQKELLQLAQLEDLEEKFKTRLEENITRLSEKISSISSLIAIAEGKWEQPAREFLQETRSALSSYEKEQGRQLIKCSPELEERLKKFSQNNCILKKAMETCEETLEQALIKLNCYPEKEGIFPLSLGDDIQQPPKAPKKVNVILDPDTAHPRLILSWDLKSVKWESTYRTDLPDNHERFDLMPGVLGCETFTSGSYWWEVEVDLKGEMWALGIVRETVRRKGEIRHSPNEGIWVMGKTSHPWVPFNYWAFTSPNWTPLLLRHNNPRKIRVSLDYEKGTVEFFDVGNNKSIFTFHSLSFNGEGIRPAFFLWRQARITCGI</sequence>
<organism evidence="11 12">
    <name type="scientific">Eublepharis macularius</name>
    <name type="common">Leopard gecko</name>
    <name type="synonym">Cyrtodactylus macularius</name>
    <dbReference type="NCBI Taxonomy" id="481883"/>
    <lineage>
        <taxon>Eukaryota</taxon>
        <taxon>Metazoa</taxon>
        <taxon>Chordata</taxon>
        <taxon>Craniata</taxon>
        <taxon>Vertebrata</taxon>
        <taxon>Euteleostomi</taxon>
        <taxon>Lepidosauria</taxon>
        <taxon>Squamata</taxon>
        <taxon>Bifurcata</taxon>
        <taxon>Gekkota</taxon>
        <taxon>Eublepharidae</taxon>
        <taxon>Eublepharinae</taxon>
        <taxon>Eublepharis</taxon>
    </lineage>
</organism>
<feature type="domain" description="B box-type" evidence="9">
    <location>
        <begin position="88"/>
        <end position="129"/>
    </location>
</feature>
<evidence type="ECO:0000256" key="2">
    <source>
        <dbReference type="ARBA" id="ARBA00022699"/>
    </source>
</evidence>
<dbReference type="SMART" id="SM00336">
    <property type="entry name" value="BBOX"/>
    <property type="match status" value="1"/>
</dbReference>
<keyword evidence="11" id="KW-1185">Reference proteome</keyword>
<evidence type="ECO:0000313" key="11">
    <source>
        <dbReference type="Proteomes" id="UP001190640"/>
    </source>
</evidence>
<dbReference type="InterPro" id="IPR001870">
    <property type="entry name" value="B30.2/SPRY"/>
</dbReference>
<evidence type="ECO:0000256" key="7">
    <source>
        <dbReference type="PROSITE-ProRule" id="PRU00024"/>
    </source>
</evidence>
<dbReference type="Pfam" id="PF15227">
    <property type="entry name" value="zf-C3HC4_4"/>
    <property type="match status" value="1"/>
</dbReference>
<accession>A0AA97JAL4</accession>
<dbReference type="Pfam" id="PF00622">
    <property type="entry name" value="SPRY"/>
    <property type="match status" value="1"/>
</dbReference>
<dbReference type="GO" id="GO:0008270">
    <property type="term" value="F:zinc ion binding"/>
    <property type="evidence" value="ECO:0007669"/>
    <property type="project" value="UniProtKB-KW"/>
</dbReference>
<dbReference type="PANTHER" id="PTHR24103">
    <property type="entry name" value="E3 UBIQUITIN-PROTEIN LIGASE TRIM"/>
    <property type="match status" value="1"/>
</dbReference>
<dbReference type="InterPro" id="IPR006574">
    <property type="entry name" value="PRY"/>
</dbReference>
<dbReference type="SUPFAM" id="SSF57850">
    <property type="entry name" value="RING/U-box"/>
    <property type="match status" value="1"/>
</dbReference>
<gene>
    <name evidence="12" type="primary">LOC129328864</name>
</gene>
<comment type="similarity">
    <text evidence="1">Belongs to the ohanin/vespryn family.</text>
</comment>
<dbReference type="SUPFAM" id="SSF49899">
    <property type="entry name" value="Concanavalin A-like lectins/glucanases"/>
    <property type="match status" value="1"/>
</dbReference>
<keyword evidence="4 7" id="KW-0863">Zinc-finger</keyword>
<dbReference type="PROSITE" id="PS50188">
    <property type="entry name" value="B302_SPRY"/>
    <property type="match status" value="1"/>
</dbReference>
<evidence type="ECO:0000256" key="1">
    <source>
        <dbReference type="ARBA" id="ARBA00009651"/>
    </source>
</evidence>
<proteinExistence type="inferred from homology"/>
<dbReference type="InterPro" id="IPR017907">
    <property type="entry name" value="Znf_RING_CS"/>
</dbReference>
<name>A0AA97JAL4_EUBMA</name>
<dbReference type="InterPro" id="IPR050143">
    <property type="entry name" value="TRIM/RBCC"/>
</dbReference>
<evidence type="ECO:0000259" key="9">
    <source>
        <dbReference type="PROSITE" id="PS50119"/>
    </source>
</evidence>
<dbReference type="SMART" id="SM00589">
    <property type="entry name" value="PRY"/>
    <property type="match status" value="1"/>
</dbReference>
<dbReference type="InterPro" id="IPR003877">
    <property type="entry name" value="SPRY_dom"/>
</dbReference>
<keyword evidence="3" id="KW-0479">Metal-binding</keyword>
<dbReference type="InterPro" id="IPR043136">
    <property type="entry name" value="B30.2/SPRY_sf"/>
</dbReference>
<evidence type="ECO:0000259" key="8">
    <source>
        <dbReference type="PROSITE" id="PS50089"/>
    </source>
</evidence>
<dbReference type="PROSITE" id="PS50089">
    <property type="entry name" value="ZF_RING_2"/>
    <property type="match status" value="1"/>
</dbReference>
<dbReference type="SMART" id="SM00449">
    <property type="entry name" value="SPRY"/>
    <property type="match status" value="1"/>
</dbReference>
<dbReference type="RefSeq" id="XP_054834150.1">
    <property type="nucleotide sequence ID" value="XM_054978175.1"/>
</dbReference>
<feature type="domain" description="RING-type" evidence="8">
    <location>
        <begin position="16"/>
        <end position="59"/>
    </location>
</feature>
<dbReference type="InterPro" id="IPR013083">
    <property type="entry name" value="Znf_RING/FYVE/PHD"/>
</dbReference>
<reference evidence="12" key="1">
    <citation type="submission" date="2025-08" db="UniProtKB">
        <authorList>
            <consortium name="RefSeq"/>
        </authorList>
    </citation>
    <scope>IDENTIFICATION</scope>
    <source>
        <tissue evidence="12">Blood</tissue>
    </source>
</reference>
<protein>
    <submittedName>
        <fullName evidence="12">Tripartite motif-containing protein 10-like</fullName>
    </submittedName>
</protein>
<dbReference type="PROSITE" id="PS50119">
    <property type="entry name" value="ZF_BBOX"/>
    <property type="match status" value="1"/>
</dbReference>
<dbReference type="SUPFAM" id="SSF57845">
    <property type="entry name" value="B-box zinc-binding domain"/>
    <property type="match status" value="1"/>
</dbReference>
<keyword evidence="2" id="KW-0528">Neurotoxin</keyword>
<dbReference type="InterPro" id="IPR001841">
    <property type="entry name" value="Znf_RING"/>
</dbReference>
<dbReference type="KEGG" id="emc:129328864"/>
<dbReference type="GeneID" id="129328864"/>
<evidence type="ECO:0000259" key="10">
    <source>
        <dbReference type="PROSITE" id="PS50188"/>
    </source>
</evidence>
<evidence type="ECO:0000256" key="5">
    <source>
        <dbReference type="ARBA" id="ARBA00022833"/>
    </source>
</evidence>
<evidence type="ECO:0000256" key="4">
    <source>
        <dbReference type="ARBA" id="ARBA00022771"/>
    </source>
</evidence>
<dbReference type="Pfam" id="PF00643">
    <property type="entry name" value="zf-B_box"/>
    <property type="match status" value="1"/>
</dbReference>
<dbReference type="Proteomes" id="UP001190640">
    <property type="component" value="Chromosome 4"/>
</dbReference>
<evidence type="ECO:0000256" key="6">
    <source>
        <dbReference type="ARBA" id="ARBA00034460"/>
    </source>
</evidence>
<dbReference type="PROSITE" id="PS00518">
    <property type="entry name" value="ZF_RING_1"/>
    <property type="match status" value="1"/>
</dbReference>
<dbReference type="Gene3D" id="2.60.120.920">
    <property type="match status" value="1"/>
</dbReference>
<dbReference type="InterPro" id="IPR013320">
    <property type="entry name" value="ConA-like_dom_sf"/>
</dbReference>
<comment type="function">
    <text evidence="6">Neurotoxin that produces dose-dependent hypolocomotion and hyperalgesia in mice. May directly act on the central nervous system, as it is 6500-fold more potent when administered intracerebroventricularly than intraperitoneal.</text>
</comment>
<dbReference type="CDD" id="cd12888">
    <property type="entry name" value="SPRY_PRY_TRIM7_like"/>
    <property type="match status" value="1"/>
</dbReference>
<dbReference type="SMART" id="SM00184">
    <property type="entry name" value="RING"/>
    <property type="match status" value="1"/>
</dbReference>
<evidence type="ECO:0000313" key="12">
    <source>
        <dbReference type="RefSeq" id="XP_054834150.1"/>
    </source>
</evidence>